<evidence type="ECO:0000256" key="4">
    <source>
        <dbReference type="ARBA" id="ARBA00023054"/>
    </source>
</evidence>
<evidence type="ECO:0000256" key="7">
    <source>
        <dbReference type="PROSITE-ProRule" id="PRU00339"/>
    </source>
</evidence>
<feature type="region of interest" description="Disordered" evidence="8">
    <location>
        <begin position="251"/>
        <end position="273"/>
    </location>
</feature>
<dbReference type="PROSITE" id="PS50005">
    <property type="entry name" value="TPR"/>
    <property type="match status" value="1"/>
</dbReference>
<keyword evidence="3 7" id="KW-0802">TPR repeat</keyword>
<organism evidence="9 11">
    <name type="scientific">Urochloa decumbens</name>
    <dbReference type="NCBI Taxonomy" id="240449"/>
    <lineage>
        <taxon>Eukaryota</taxon>
        <taxon>Viridiplantae</taxon>
        <taxon>Streptophyta</taxon>
        <taxon>Embryophyta</taxon>
        <taxon>Tracheophyta</taxon>
        <taxon>Spermatophyta</taxon>
        <taxon>Magnoliopsida</taxon>
        <taxon>Liliopsida</taxon>
        <taxon>Poales</taxon>
        <taxon>Poaceae</taxon>
        <taxon>PACMAD clade</taxon>
        <taxon>Panicoideae</taxon>
        <taxon>Panicodae</taxon>
        <taxon>Paniceae</taxon>
        <taxon>Melinidinae</taxon>
        <taxon>Urochloa</taxon>
    </lineage>
</organism>
<dbReference type="PANTHER" id="PTHR36326">
    <property type="entry name" value="PROTEIN POLLENLESS 3-LIKE 2"/>
    <property type="match status" value="1"/>
</dbReference>
<evidence type="ECO:0000256" key="5">
    <source>
        <dbReference type="ARBA" id="ARBA00023242"/>
    </source>
</evidence>
<dbReference type="SUPFAM" id="SSF48452">
    <property type="entry name" value="TPR-like"/>
    <property type="match status" value="1"/>
</dbReference>
<evidence type="ECO:0000313" key="10">
    <source>
        <dbReference type="EMBL" id="CAL4920921.1"/>
    </source>
</evidence>
<dbReference type="InterPro" id="IPR019734">
    <property type="entry name" value="TPR_rpt"/>
</dbReference>
<dbReference type="Gene3D" id="1.25.40.10">
    <property type="entry name" value="Tetratricopeptide repeat domain"/>
    <property type="match status" value="1"/>
</dbReference>
<evidence type="ECO:0000256" key="3">
    <source>
        <dbReference type="ARBA" id="ARBA00022803"/>
    </source>
</evidence>
<name>A0ABC8WPB3_9POAL</name>
<evidence type="ECO:0000256" key="2">
    <source>
        <dbReference type="ARBA" id="ARBA00022737"/>
    </source>
</evidence>
<comment type="similarity">
    <text evidence="6">Belongs to the MS5 protein family.</text>
</comment>
<gene>
    <name evidence="9" type="ORF">URODEC1_LOCUS15796</name>
    <name evidence="10" type="ORF">URODEC1_LOCUS20737</name>
</gene>
<dbReference type="EMBL" id="OZ075124">
    <property type="protein sequence ID" value="CAL4920921.1"/>
    <property type="molecule type" value="Genomic_DNA"/>
</dbReference>
<dbReference type="GO" id="GO:0005634">
    <property type="term" value="C:nucleus"/>
    <property type="evidence" value="ECO:0007669"/>
    <property type="project" value="UniProtKB-SubCell"/>
</dbReference>
<protein>
    <submittedName>
        <fullName evidence="9">Uncharacterized protein</fullName>
    </submittedName>
</protein>
<accession>A0ABC8WPB3</accession>
<dbReference type="EMBL" id="OZ075123">
    <property type="protein sequence ID" value="CAL4912735.1"/>
    <property type="molecule type" value="Genomic_DNA"/>
</dbReference>
<keyword evidence="4" id="KW-0175">Coiled coil</keyword>
<keyword evidence="2" id="KW-0677">Repeat</keyword>
<sequence length="322" mass="35920">MDLHQSFAMAQPASPTAMTTAPHVTHKIPAGDGPYARAKHLQLVEKDLDASIAWFWTAINTGDKLDSALKDMAVVMKQRGYLTEAIDAVRSLRHLCPRQSQESLDNILLDLYKASGRTREEIELLKQKLRKIYLGEAFQGKTTKRARSHGRKIHVSVRQETSRILGNLAWAYMQQGNFMAAEVVYRKAQMIDPDANKACNLALCLIEQSRHADAEGVLADVLAGRYLQARDQQDGKIVRKVEELLARIMAQTSPRGGGGGGDGRRRGDYDGSDDDEWVESEMLALLDVAAAKQWAAPYRKSNRRLPVFEEISSPVCREQMAC</sequence>
<reference evidence="9 11" key="1">
    <citation type="submission" date="2024-10" db="EMBL/GenBank/DDBJ databases">
        <authorList>
            <person name="Ryan C."/>
        </authorList>
    </citation>
    <scope>NUCLEOTIDE SEQUENCE [LARGE SCALE GENOMIC DNA]</scope>
</reference>
<evidence type="ECO:0000313" key="9">
    <source>
        <dbReference type="EMBL" id="CAL4912735.1"/>
    </source>
</evidence>
<comment type="subcellular location">
    <subcellularLocation>
        <location evidence="1">Nucleus</location>
    </subcellularLocation>
</comment>
<dbReference type="Pfam" id="PF13181">
    <property type="entry name" value="TPR_8"/>
    <property type="match status" value="1"/>
</dbReference>
<evidence type="ECO:0000313" key="11">
    <source>
        <dbReference type="Proteomes" id="UP001497457"/>
    </source>
</evidence>
<dbReference type="PANTHER" id="PTHR36326:SF23">
    <property type="entry name" value="OS03G0165900 PROTEIN"/>
    <property type="match status" value="1"/>
</dbReference>
<proteinExistence type="inferred from homology"/>
<keyword evidence="5" id="KW-0539">Nucleus</keyword>
<evidence type="ECO:0000256" key="1">
    <source>
        <dbReference type="ARBA" id="ARBA00004123"/>
    </source>
</evidence>
<feature type="repeat" description="TPR" evidence="7">
    <location>
        <begin position="162"/>
        <end position="195"/>
    </location>
</feature>
<dbReference type="InterPro" id="IPR044961">
    <property type="entry name" value="MS5/SDI1"/>
</dbReference>
<dbReference type="AlphaFoldDB" id="A0ABC8WPB3"/>
<evidence type="ECO:0000256" key="6">
    <source>
        <dbReference type="ARBA" id="ARBA00025750"/>
    </source>
</evidence>
<dbReference type="Proteomes" id="UP001497457">
    <property type="component" value="Chromosome 14rd"/>
</dbReference>
<evidence type="ECO:0000256" key="8">
    <source>
        <dbReference type="SAM" id="MobiDB-lite"/>
    </source>
</evidence>
<dbReference type="SMART" id="SM00028">
    <property type="entry name" value="TPR"/>
    <property type="match status" value="1"/>
</dbReference>
<dbReference type="InterPro" id="IPR011990">
    <property type="entry name" value="TPR-like_helical_dom_sf"/>
</dbReference>
<keyword evidence="11" id="KW-1185">Reference proteome</keyword>
<dbReference type="Proteomes" id="UP001497457">
    <property type="component" value="Chromosome 13rd"/>
</dbReference>